<comment type="caution">
    <text evidence="4">The sequence shown here is derived from an EMBL/GenBank/DDBJ whole genome shotgun (WGS) entry which is preliminary data.</text>
</comment>
<dbReference type="PANTHER" id="PTHR34700:SF4">
    <property type="entry name" value="PHAGE-LIKE ELEMENT PBSX PROTEIN XKDP"/>
    <property type="match status" value="1"/>
</dbReference>
<keyword evidence="1" id="KW-0378">Hydrolase</keyword>
<feature type="region of interest" description="Disordered" evidence="2">
    <location>
        <begin position="81"/>
        <end position="106"/>
    </location>
</feature>
<dbReference type="AlphaFoldDB" id="A0A5C7J563"/>
<dbReference type="InterPro" id="IPR010618">
    <property type="entry name" value="RPF"/>
</dbReference>
<feature type="compositionally biased region" description="Low complexity" evidence="2">
    <location>
        <begin position="91"/>
        <end position="106"/>
    </location>
</feature>
<evidence type="ECO:0000259" key="3">
    <source>
        <dbReference type="PROSITE" id="PS51782"/>
    </source>
</evidence>
<dbReference type="InterPro" id="IPR036779">
    <property type="entry name" value="LysM_dom_sf"/>
</dbReference>
<dbReference type="InterPro" id="IPR018392">
    <property type="entry name" value="LysM"/>
</dbReference>
<dbReference type="PROSITE" id="PS51782">
    <property type="entry name" value="LYSM"/>
    <property type="match status" value="1"/>
</dbReference>
<evidence type="ECO:0000256" key="1">
    <source>
        <dbReference type="ARBA" id="ARBA00022801"/>
    </source>
</evidence>
<dbReference type="CDD" id="cd00118">
    <property type="entry name" value="LysM"/>
    <property type="match status" value="1"/>
</dbReference>
<dbReference type="InterPro" id="IPR023346">
    <property type="entry name" value="Lysozyme-like_dom_sf"/>
</dbReference>
<dbReference type="EMBL" id="SSDS01000072">
    <property type="protein sequence ID" value="TXG76529.1"/>
    <property type="molecule type" value="Genomic_DNA"/>
</dbReference>
<dbReference type="CDD" id="cd13925">
    <property type="entry name" value="RPF"/>
    <property type="match status" value="1"/>
</dbReference>
<dbReference type="Proteomes" id="UP000321026">
    <property type="component" value="Unassembled WGS sequence"/>
</dbReference>
<organism evidence="4 5">
    <name type="scientific">Candidatus Dojkabacteria bacterium</name>
    <dbReference type="NCBI Taxonomy" id="2099670"/>
    <lineage>
        <taxon>Bacteria</taxon>
        <taxon>Candidatus Dojkabacteria</taxon>
    </lineage>
</organism>
<dbReference type="SUPFAM" id="SSF53955">
    <property type="entry name" value="Lysozyme-like"/>
    <property type="match status" value="1"/>
</dbReference>
<proteinExistence type="predicted"/>
<gene>
    <name evidence="4" type="ORF">E6Q11_04410</name>
</gene>
<accession>A0A5C7J563</accession>
<sequence>MRDYRVKEGDTLASIAEKEYGSSELWVNIWNDNDFIENPNIIEKDWVITLRTKKPFLKEPLKESLGKKAEINKKENIPSITPIPAQAQSISTTPSVTPTSAAPAQSPKTLNDAQIAFLGQCESGMTANRNSGNGYYGAFQFSPGTWNRMNTGYARADLAPIEVQIDAVQRLLQTSSIFGQFPGCARKMQAMGIL</sequence>
<dbReference type="PANTHER" id="PTHR34700">
    <property type="entry name" value="POTASSIUM BINDING PROTEIN KBP"/>
    <property type="match status" value="1"/>
</dbReference>
<dbReference type="GO" id="GO:0016787">
    <property type="term" value="F:hydrolase activity"/>
    <property type="evidence" value="ECO:0007669"/>
    <property type="project" value="UniProtKB-KW"/>
</dbReference>
<feature type="domain" description="LysM" evidence="3">
    <location>
        <begin position="2"/>
        <end position="50"/>
    </location>
</feature>
<reference evidence="4 5" key="1">
    <citation type="submission" date="2018-09" db="EMBL/GenBank/DDBJ databases">
        <title>Metagenome Assembled Genomes from an Advanced Water Purification Facility.</title>
        <authorList>
            <person name="Stamps B.W."/>
            <person name="Spear J.R."/>
        </authorList>
    </citation>
    <scope>NUCLEOTIDE SEQUENCE [LARGE SCALE GENOMIC DNA]</scope>
    <source>
        <strain evidence="4">Bin_63_2</strain>
    </source>
</reference>
<dbReference type="InterPro" id="IPR052196">
    <property type="entry name" value="Bact_Kbp"/>
</dbReference>
<dbReference type="Gene3D" id="1.10.530.10">
    <property type="match status" value="1"/>
</dbReference>
<evidence type="ECO:0000313" key="5">
    <source>
        <dbReference type="Proteomes" id="UP000321026"/>
    </source>
</evidence>
<evidence type="ECO:0000313" key="4">
    <source>
        <dbReference type="EMBL" id="TXG76529.1"/>
    </source>
</evidence>
<dbReference type="Pfam" id="PF06737">
    <property type="entry name" value="Transglycosylas"/>
    <property type="match status" value="1"/>
</dbReference>
<protein>
    <recommendedName>
        <fullName evidence="3">LysM domain-containing protein</fullName>
    </recommendedName>
</protein>
<name>A0A5C7J563_9BACT</name>
<dbReference type="Gene3D" id="3.10.350.10">
    <property type="entry name" value="LysM domain"/>
    <property type="match status" value="1"/>
</dbReference>
<evidence type="ECO:0000256" key="2">
    <source>
        <dbReference type="SAM" id="MobiDB-lite"/>
    </source>
</evidence>